<protein>
    <recommendedName>
        <fullName evidence="3">Exocyst complex subunit EXOC6/Sec15 C-terminal domain-containing protein</fullName>
    </recommendedName>
</protein>
<dbReference type="EMBL" id="JALLPB020000082">
    <property type="protein sequence ID" value="KAL3821860.1"/>
    <property type="molecule type" value="Genomic_DNA"/>
</dbReference>
<feature type="compositionally biased region" description="Basic and acidic residues" evidence="2">
    <location>
        <begin position="624"/>
        <end position="636"/>
    </location>
</feature>
<sequence>MSATAAPNPFDDYQDGILPTNDPPAPKRSPISSSVGWTELSGAAAMLGTVDKRARRRREEAVSRLVADALRPPDFLLEESGVAGVASFADGLNDGGDNNNSWKDEEHSNHALETAKLEARLRSRQHSTLLLASTVASSIERGLDKELHAELVWQGKQAQGVIGRICHDHSEDFLESVGKVVAALGGPCEEVKSSLEEANQELQENTGHNMLASAIRLERFRQSDARARTMSSMVNACRRVAILLERARKQAALGRPRAAIEAVEEARACLSAPLGSLLRGVGEAGILMGLGMSGSETGKEAVIMSSSAKVGAISIDGQPSGAPVIASSSSAVAAAAVLRLEDTPFGLRAMQMLPKIENEVLMGARRGLNRWFLALRSGGDAAKSGRAALRRCASSVAVGPGSLGLGGKIQSYAWRAKNADNLISRASQNGKVARAARMGYWFERDCQREATRLEGSPGGMGMGRRAEALAMAFGWYRCWDEGTGEEVQLILNTDWTSGDGKGMDGSGHSVMNRSGHGMNRSGHGRSSLGFKASHRGGGTSADLVMASKRSGSVRSQWAEVLTPSILSHDANPKGDDQAKLLALPETVHPVRRAELAFKILGRDDEFRQYYESNRFGDMKISGATDKKGGDKEKNETRSSLSSLTGDDVSLGTDRIFFAKSLPHLCASLVGFCAVEAALELDFAEDDDTTAEKKDADVMTKAGEKSAVRINHTTGRGSSFRESSERYERALIAELGNLLRKRAVGATLVELARASCLVAAFRSALKIVHPSSATRKSDKELLAMDVDIIMTGLKVAQEEQLNQTNKYIGDGKKEPLQVGRSQLSALRFKKTNENADNASSPSVPPEEVLDFPFGLSEMKQKQISCALDSMDPSLRTQRGTMNQILGENELYTFSQSVPQIIRSIHARVIVFTAFALSQEELGQVFASKQGGRIAGYILDCLEECVAVAAVAMKDGYSHFDELTVEQAVQITADISALESALPRLFGTFMRGLCHIGLVKADQVEQTFEYADSVLNGACKSCDKQVANMYSMVYEICRNKIDMLVDFSLENFCWVCKSVRDSPNAYAESIVEYMRTTFQCLGPMDDGSRAGLHFSCCGHVAERLVKLLTDPIEDVEVKGKHASNIQPVAKIDAFGLKNLATDIQHFEAFADGTGVGQLRECFNELKCLTTALLDHELPMLLLPENHLSRRMKYPFLSIDKVYAVLEKYVGTGLGEKLMTRGPSVARNDFLMLEKKEVIQLTKIVKMQLG</sequence>
<feature type="domain" description="Exocyst complex subunit EXOC6/Sec15 C-terminal" evidence="3">
    <location>
        <begin position="892"/>
        <end position="1205"/>
    </location>
</feature>
<evidence type="ECO:0000256" key="2">
    <source>
        <dbReference type="SAM" id="MobiDB-lite"/>
    </source>
</evidence>
<dbReference type="InterPro" id="IPR007225">
    <property type="entry name" value="EXOC6/Sec15"/>
</dbReference>
<comment type="caution">
    <text evidence="4">The sequence shown here is derived from an EMBL/GenBank/DDBJ whole genome shotgun (WGS) entry which is preliminary data.</text>
</comment>
<accession>A0ABD3SBT9</accession>
<evidence type="ECO:0000259" key="3">
    <source>
        <dbReference type="Pfam" id="PF04091"/>
    </source>
</evidence>
<reference evidence="4 5" key="1">
    <citation type="submission" date="2024-10" db="EMBL/GenBank/DDBJ databases">
        <title>Updated reference genomes for cyclostephanoid diatoms.</title>
        <authorList>
            <person name="Roberts W.R."/>
            <person name="Alverson A.J."/>
        </authorList>
    </citation>
    <scope>NUCLEOTIDE SEQUENCE [LARGE SCALE GENOMIC DNA]</scope>
    <source>
        <strain evidence="4 5">AJA228-03</strain>
    </source>
</reference>
<evidence type="ECO:0000313" key="5">
    <source>
        <dbReference type="Proteomes" id="UP001530377"/>
    </source>
</evidence>
<proteinExistence type="predicted"/>
<evidence type="ECO:0000313" key="4">
    <source>
        <dbReference type="EMBL" id="KAL3821860.1"/>
    </source>
</evidence>
<dbReference type="PANTHER" id="PTHR12702:SF0">
    <property type="entry name" value="EXOCYST COMPLEX COMPONENT 6"/>
    <property type="match status" value="1"/>
</dbReference>
<keyword evidence="5" id="KW-1185">Reference proteome</keyword>
<feature type="region of interest" description="Disordered" evidence="2">
    <location>
        <begin position="620"/>
        <end position="643"/>
    </location>
</feature>
<dbReference type="AlphaFoldDB" id="A0ABD3SBT9"/>
<dbReference type="Proteomes" id="UP001530377">
    <property type="component" value="Unassembled WGS sequence"/>
</dbReference>
<dbReference type="InterPro" id="IPR042044">
    <property type="entry name" value="EXOC6PINT-1/Sec15/Tip20_C_dom2"/>
</dbReference>
<organism evidence="4 5">
    <name type="scientific">Cyclostephanos tholiformis</name>
    <dbReference type="NCBI Taxonomy" id="382380"/>
    <lineage>
        <taxon>Eukaryota</taxon>
        <taxon>Sar</taxon>
        <taxon>Stramenopiles</taxon>
        <taxon>Ochrophyta</taxon>
        <taxon>Bacillariophyta</taxon>
        <taxon>Coscinodiscophyceae</taxon>
        <taxon>Thalassiosirophycidae</taxon>
        <taxon>Stephanodiscales</taxon>
        <taxon>Stephanodiscaceae</taxon>
        <taxon>Cyclostephanos</taxon>
    </lineage>
</organism>
<gene>
    <name evidence="4" type="ORF">ACHAXA_002613</name>
</gene>
<evidence type="ECO:0000256" key="1">
    <source>
        <dbReference type="ARBA" id="ARBA00023054"/>
    </source>
</evidence>
<name>A0ABD3SBT9_9STRA</name>
<dbReference type="Pfam" id="PF04091">
    <property type="entry name" value="Sec15_C"/>
    <property type="match status" value="1"/>
</dbReference>
<dbReference type="InterPro" id="IPR046361">
    <property type="entry name" value="EXOC6/Sec15_C"/>
</dbReference>
<keyword evidence="1" id="KW-0175">Coiled coil</keyword>
<dbReference type="Gene3D" id="1.20.58.670">
    <property type="entry name" value="Dsl1p vesicle tethering complex, Tip20p subunit, domain D"/>
    <property type="match status" value="1"/>
</dbReference>
<feature type="region of interest" description="Disordered" evidence="2">
    <location>
        <begin position="1"/>
        <end position="35"/>
    </location>
</feature>
<dbReference type="PANTHER" id="PTHR12702">
    <property type="entry name" value="SEC15"/>
    <property type="match status" value="1"/>
</dbReference>